<dbReference type="InterPro" id="IPR017853">
    <property type="entry name" value="GH"/>
</dbReference>
<dbReference type="InterPro" id="IPR013783">
    <property type="entry name" value="Ig-like_fold"/>
</dbReference>
<dbReference type="OrthoDB" id="434929at2"/>
<dbReference type="InterPro" id="IPR004193">
    <property type="entry name" value="Glyco_hydro_13_N"/>
</dbReference>
<accession>A0A3S0ZNS3</accession>
<dbReference type="PANTHER" id="PTHR43002">
    <property type="entry name" value="GLYCOGEN DEBRANCHING ENZYME"/>
    <property type="match status" value="1"/>
</dbReference>
<keyword evidence="4" id="KW-0808">Transferase</keyword>
<dbReference type="Proteomes" id="UP000268857">
    <property type="component" value="Unassembled WGS sequence"/>
</dbReference>
<name>A0A3S0ZNS3_CHLFR</name>
<gene>
    <name evidence="4" type="ORF">PCC6912_53000</name>
</gene>
<comment type="similarity">
    <text evidence="1">Belongs to the glycosyl hydrolase 13 family.</text>
</comment>
<dbReference type="CDD" id="cd02859">
    <property type="entry name" value="E_set_AMPKbeta_like_N"/>
    <property type="match status" value="1"/>
</dbReference>
<feature type="active site" description="Proton donor" evidence="2">
    <location>
        <position position="316"/>
    </location>
</feature>
<dbReference type="RefSeq" id="WP_016875092.1">
    <property type="nucleotide sequence ID" value="NZ_AJLN01000107.1"/>
</dbReference>
<protein>
    <submittedName>
        <fullName evidence="4">Alpha-glucanotransferase</fullName>
    </submittedName>
</protein>
<dbReference type="Pfam" id="PF02922">
    <property type="entry name" value="CBM_48"/>
    <property type="match status" value="1"/>
</dbReference>
<dbReference type="GO" id="GO:0043169">
    <property type="term" value="F:cation binding"/>
    <property type="evidence" value="ECO:0007669"/>
    <property type="project" value="InterPro"/>
</dbReference>
<reference evidence="4 5" key="1">
    <citation type="journal article" date="2019" name="Genome Biol. Evol.">
        <title>Day and night: Metabolic profiles and evolutionary relationships of six axenic non-marine cyanobacteria.</title>
        <authorList>
            <person name="Will S.E."/>
            <person name="Henke P."/>
            <person name="Boedeker C."/>
            <person name="Huang S."/>
            <person name="Brinkmann H."/>
            <person name="Rohde M."/>
            <person name="Jarek M."/>
            <person name="Friedl T."/>
            <person name="Seufert S."/>
            <person name="Schumacher M."/>
            <person name="Overmann J."/>
            <person name="Neumann-Schaal M."/>
            <person name="Petersen J."/>
        </authorList>
    </citation>
    <scope>NUCLEOTIDE SEQUENCE [LARGE SCALE GENOMIC DNA]</scope>
    <source>
        <strain evidence="4 5">PCC 6912</strain>
    </source>
</reference>
<dbReference type="CDD" id="cd11350">
    <property type="entry name" value="AmyAc_4"/>
    <property type="match status" value="1"/>
</dbReference>
<evidence type="ECO:0000256" key="2">
    <source>
        <dbReference type="PIRSR" id="PIRSR000463-1"/>
    </source>
</evidence>
<dbReference type="InterPro" id="IPR037439">
    <property type="entry name" value="Branching_enzy"/>
</dbReference>
<dbReference type="GO" id="GO:0005978">
    <property type="term" value="P:glycogen biosynthetic process"/>
    <property type="evidence" value="ECO:0007669"/>
    <property type="project" value="InterPro"/>
</dbReference>
<keyword evidence="5" id="KW-1185">Reference proteome</keyword>
<dbReference type="Gene3D" id="2.60.40.1180">
    <property type="entry name" value="Golgi alpha-mannosidase II"/>
    <property type="match status" value="1"/>
</dbReference>
<dbReference type="SUPFAM" id="SSF81296">
    <property type="entry name" value="E set domains"/>
    <property type="match status" value="1"/>
</dbReference>
<dbReference type="InterPro" id="IPR014756">
    <property type="entry name" value="Ig_E-set"/>
</dbReference>
<evidence type="ECO:0000259" key="3">
    <source>
        <dbReference type="SMART" id="SM00642"/>
    </source>
</evidence>
<dbReference type="Pfam" id="PF00128">
    <property type="entry name" value="Alpha-amylase"/>
    <property type="match status" value="1"/>
</dbReference>
<dbReference type="SMART" id="SM00642">
    <property type="entry name" value="Aamy"/>
    <property type="match status" value="1"/>
</dbReference>
<dbReference type="AlphaFoldDB" id="A0A3S0ZNS3"/>
<dbReference type="SUPFAM" id="SSF51011">
    <property type="entry name" value="Glycosyl hydrolase domain"/>
    <property type="match status" value="1"/>
</dbReference>
<dbReference type="Gene3D" id="3.20.20.80">
    <property type="entry name" value="Glycosidases"/>
    <property type="match status" value="1"/>
</dbReference>
<dbReference type="InterPro" id="IPR006048">
    <property type="entry name" value="A-amylase/branching_C"/>
</dbReference>
<dbReference type="InterPro" id="IPR013780">
    <property type="entry name" value="Glyco_hydro_b"/>
</dbReference>
<dbReference type="EMBL" id="RSCJ01000030">
    <property type="protein sequence ID" value="RUR74199.1"/>
    <property type="molecule type" value="Genomic_DNA"/>
</dbReference>
<dbReference type="SUPFAM" id="SSF51445">
    <property type="entry name" value="(Trans)glycosidases"/>
    <property type="match status" value="1"/>
</dbReference>
<dbReference type="PIRSF" id="PIRSF000463">
    <property type="entry name" value="GlgB"/>
    <property type="match status" value="1"/>
</dbReference>
<feature type="domain" description="Glycosyl hydrolase family 13 catalytic" evidence="3">
    <location>
        <begin position="119"/>
        <end position="466"/>
    </location>
</feature>
<comment type="caution">
    <text evidence="4">The sequence shown here is derived from an EMBL/GenBank/DDBJ whole genome shotgun (WGS) entry which is preliminary data.</text>
</comment>
<evidence type="ECO:0000313" key="4">
    <source>
        <dbReference type="EMBL" id="RUR74199.1"/>
    </source>
</evidence>
<feature type="active site" description="Nucleophile" evidence="2">
    <location>
        <position position="284"/>
    </location>
</feature>
<evidence type="ECO:0000256" key="1">
    <source>
        <dbReference type="ARBA" id="ARBA00008061"/>
    </source>
</evidence>
<dbReference type="GO" id="GO:0004553">
    <property type="term" value="F:hydrolase activity, hydrolyzing O-glycosyl compounds"/>
    <property type="evidence" value="ECO:0007669"/>
    <property type="project" value="InterPro"/>
</dbReference>
<dbReference type="GO" id="GO:0003844">
    <property type="term" value="F:1,4-alpha-glucan branching enzyme activity"/>
    <property type="evidence" value="ECO:0007669"/>
    <property type="project" value="InterPro"/>
</dbReference>
<dbReference type="InterPro" id="IPR006047">
    <property type="entry name" value="GH13_cat_dom"/>
</dbReference>
<evidence type="ECO:0000313" key="5">
    <source>
        <dbReference type="Proteomes" id="UP000268857"/>
    </source>
</evidence>
<dbReference type="STRING" id="211165.GCA_000317285_04348"/>
<proteinExistence type="inferred from homology"/>
<sequence>MSNDIEFKLFAPQNQKAALLGSFSEWQEIPLQKDERGYFYTSIELKEGIYQYKFRVQSKSSSNKSNEWVEINDPYVTEIDYKTGNGLVRIKNGKKIVDEYVWQHDAKPLPSNEQLVIYELLVSDFCSDTDAPEKQGKYQNAIEKLDYLHELGINAIELMPVNEAPGEYNWGYTPSYFFAPQPNYGATADLKRFIDECHARGIRVILDQVYNHSSEEHPLLHIDRDYWYYRDRHHPNANPKDYWGPEFNYEYKDENLGIRPAWQFIDDVVRFWIHEYHIDGIRYDALKQLDNYDFLYWITQKAKEYAGSKPFYNIGENIPETPKLVTPNGPMDGCWHDSFYHCLQAHLLGETFDLEQLKEVLDPTRQNYPQGVTSVVNYLCNHDHDRLFAELGDRGIFEAAAFERVKLGVAILMTASGVPMIWMGEEFGEYTHKTSSTQQCRVEWPLVKNDLNHNLLEYYKGLIALRTQNPALRTSNIEFFHENLENHVFGYVRWNDEGSRVVVIANFSDRYLGNYCIPNCPANGNWHEWTKDYNTQSANGQLKVDLGAWEAQIFIWH</sequence>
<organism evidence="4 5">
    <name type="scientific">Chlorogloeopsis fritschii PCC 6912</name>
    <dbReference type="NCBI Taxonomy" id="211165"/>
    <lineage>
        <taxon>Bacteria</taxon>
        <taxon>Bacillati</taxon>
        <taxon>Cyanobacteriota</taxon>
        <taxon>Cyanophyceae</taxon>
        <taxon>Nostocales</taxon>
        <taxon>Chlorogloeopsidaceae</taxon>
        <taxon>Chlorogloeopsis</taxon>
    </lineage>
</organism>
<dbReference type="Gene3D" id="2.60.40.10">
    <property type="entry name" value="Immunoglobulins"/>
    <property type="match status" value="1"/>
</dbReference>
<dbReference type="Pfam" id="PF02806">
    <property type="entry name" value="Alpha-amylase_C"/>
    <property type="match status" value="1"/>
</dbReference>